<keyword evidence="3" id="KW-1185">Reference proteome</keyword>
<evidence type="ECO:0000256" key="1">
    <source>
        <dbReference type="SAM" id="MobiDB-lite"/>
    </source>
</evidence>
<reference evidence="2 3" key="1">
    <citation type="journal article" date="2013" name="Genome Announc.">
        <title>Complete Genome Sequence of Leifsonia xyli subsp. cynodontis Strain DSM46306, a Gram-Positive Bacterial Pathogen of Grasses.</title>
        <authorList>
            <person name="Monteiro-Vitorello C.B."/>
            <person name="Zerillo M.M."/>
            <person name="Van Sluys M.A."/>
            <person name="Camargo L.E."/>
            <person name="Kitajima J.P."/>
        </authorList>
    </citation>
    <scope>NUCLEOTIDE SEQUENCE [LARGE SCALE GENOMIC DNA]</scope>
    <source>
        <strain evidence="2 3">DSM 46306</strain>
    </source>
</reference>
<dbReference type="EMBL" id="CP006734">
    <property type="protein sequence ID" value="AGW40891.1"/>
    <property type="molecule type" value="Genomic_DNA"/>
</dbReference>
<evidence type="ECO:0000313" key="3">
    <source>
        <dbReference type="Proteomes" id="UP000016743"/>
    </source>
</evidence>
<accession>U3P570</accession>
<dbReference type="RefSeq" id="WP_021754323.1">
    <property type="nucleotide sequence ID" value="NC_022438.1"/>
</dbReference>
<feature type="region of interest" description="Disordered" evidence="1">
    <location>
        <begin position="66"/>
        <end position="128"/>
    </location>
</feature>
<dbReference type="Proteomes" id="UP000016743">
    <property type="component" value="Chromosome"/>
</dbReference>
<evidence type="ECO:0008006" key="4">
    <source>
        <dbReference type="Google" id="ProtNLM"/>
    </source>
</evidence>
<dbReference type="STRING" id="1389489.O159_07170"/>
<dbReference type="PATRIC" id="fig|1389489.3.peg.692"/>
<name>U3P570_LEIXC</name>
<sequence length="128" mass="13819">MTDQVPRSVEVLRQQARDELASLIEQRCRAGEDPWQFIPDMPSVDEQVVIALRAGALEDIDLGKARARAHHPAAGQASFERLRIQSAATDRTGAPGTERSGLGDARQGRARVTVRPAATAIPASRLEG</sequence>
<proteinExistence type="predicted"/>
<gene>
    <name evidence="2" type="ORF">O159_07170</name>
</gene>
<protein>
    <recommendedName>
        <fullName evidence="4">Tryptophan synthase subunit alpha</fullName>
    </recommendedName>
</protein>
<feature type="compositionally biased region" description="Low complexity" evidence="1">
    <location>
        <begin position="110"/>
        <end position="120"/>
    </location>
</feature>
<dbReference type="KEGG" id="lxy:O159_07170"/>
<organism evidence="2 3">
    <name type="scientific">Leifsonia xyli subsp. cynodontis DSM 46306</name>
    <dbReference type="NCBI Taxonomy" id="1389489"/>
    <lineage>
        <taxon>Bacteria</taxon>
        <taxon>Bacillati</taxon>
        <taxon>Actinomycetota</taxon>
        <taxon>Actinomycetes</taxon>
        <taxon>Micrococcales</taxon>
        <taxon>Microbacteriaceae</taxon>
        <taxon>Leifsonia</taxon>
    </lineage>
</organism>
<evidence type="ECO:0000313" key="2">
    <source>
        <dbReference type="EMBL" id="AGW40891.1"/>
    </source>
</evidence>
<dbReference type="HOGENOM" id="CLU_1956862_0_0_11"/>
<dbReference type="AlphaFoldDB" id="U3P570"/>